<evidence type="ECO:0000313" key="2">
    <source>
        <dbReference type="Proteomes" id="UP000637002"/>
    </source>
</evidence>
<dbReference type="RefSeq" id="WP_210324465.1">
    <property type="nucleotide sequence ID" value="NZ_BMGG01000002.1"/>
</dbReference>
<reference evidence="1" key="1">
    <citation type="journal article" date="2014" name="Int. J. Syst. Evol. Microbiol.">
        <title>Complete genome sequence of Corynebacterium casei LMG S-19264T (=DSM 44701T), isolated from a smear-ripened cheese.</title>
        <authorList>
            <consortium name="US DOE Joint Genome Institute (JGI-PGF)"/>
            <person name="Walter F."/>
            <person name="Albersmeier A."/>
            <person name="Kalinowski J."/>
            <person name="Ruckert C."/>
        </authorList>
    </citation>
    <scope>NUCLEOTIDE SEQUENCE</scope>
    <source>
        <strain evidence="1">CGMCC 1.12919</strain>
    </source>
</reference>
<organism evidence="1 2">
    <name type="scientific">Chelatococcus reniformis</name>
    <dbReference type="NCBI Taxonomy" id="1494448"/>
    <lineage>
        <taxon>Bacteria</taxon>
        <taxon>Pseudomonadati</taxon>
        <taxon>Pseudomonadota</taxon>
        <taxon>Alphaproteobacteria</taxon>
        <taxon>Hyphomicrobiales</taxon>
        <taxon>Chelatococcaceae</taxon>
        <taxon>Chelatococcus</taxon>
    </lineage>
</organism>
<keyword evidence="2" id="KW-1185">Reference proteome</keyword>
<comment type="caution">
    <text evidence="1">The sequence shown here is derived from an EMBL/GenBank/DDBJ whole genome shotgun (WGS) entry which is preliminary data.</text>
</comment>
<gene>
    <name evidence="1" type="ORF">GCM10010994_15630</name>
</gene>
<reference evidence="1" key="2">
    <citation type="submission" date="2020-09" db="EMBL/GenBank/DDBJ databases">
        <authorList>
            <person name="Sun Q."/>
            <person name="Zhou Y."/>
        </authorList>
    </citation>
    <scope>NUCLEOTIDE SEQUENCE</scope>
    <source>
        <strain evidence="1">CGMCC 1.12919</strain>
    </source>
</reference>
<evidence type="ECO:0008006" key="3">
    <source>
        <dbReference type="Google" id="ProtNLM"/>
    </source>
</evidence>
<dbReference type="Pfam" id="PF09650">
    <property type="entry name" value="PHA_gran_rgn"/>
    <property type="match status" value="1"/>
</dbReference>
<sequence>MAILLDVRVPHALGGAAARRLIDARMSDIEAALPPFVRDARGEWHDDVFAFGMTAFREQISGTISILETGIRVEATLPALAAPFERTIADAIRVHLETLISPRKPA</sequence>
<dbReference type="AlphaFoldDB" id="A0A916U3I9"/>
<dbReference type="EMBL" id="BMGG01000002">
    <property type="protein sequence ID" value="GGC57519.1"/>
    <property type="molecule type" value="Genomic_DNA"/>
</dbReference>
<evidence type="ECO:0000313" key="1">
    <source>
        <dbReference type="EMBL" id="GGC57519.1"/>
    </source>
</evidence>
<dbReference type="InterPro" id="IPR013433">
    <property type="entry name" value="PHA_gran_rgn"/>
</dbReference>
<dbReference type="Proteomes" id="UP000637002">
    <property type="component" value="Unassembled WGS sequence"/>
</dbReference>
<proteinExistence type="predicted"/>
<protein>
    <recommendedName>
        <fullName evidence="3">Polyhydroxyalkanoic acid synthase</fullName>
    </recommendedName>
</protein>
<accession>A0A916U3I9</accession>
<name>A0A916U3I9_9HYPH</name>